<proteinExistence type="predicted"/>
<accession>X1W108</accession>
<name>X1W108_9ZZZZ</name>
<protein>
    <submittedName>
        <fullName evidence="2">Uncharacterized protein</fullName>
    </submittedName>
</protein>
<keyword evidence="1" id="KW-0812">Transmembrane</keyword>
<evidence type="ECO:0000256" key="1">
    <source>
        <dbReference type="SAM" id="Phobius"/>
    </source>
</evidence>
<sequence>MGVMFLVFFPLPYVDASSAWAFRSRWHRAIVGMSGVMAELSAAAVAAIIWSSTSTGTLHIIAYNVIFVASVSTLLFNGNPLLRFDAYYVLSDLLEIPNLG</sequence>
<gene>
    <name evidence="2" type="ORF">S12H4_57097</name>
</gene>
<dbReference type="AlphaFoldDB" id="X1W108"/>
<evidence type="ECO:0000313" key="2">
    <source>
        <dbReference type="EMBL" id="GAJ21130.1"/>
    </source>
</evidence>
<organism evidence="2">
    <name type="scientific">marine sediment metagenome</name>
    <dbReference type="NCBI Taxonomy" id="412755"/>
    <lineage>
        <taxon>unclassified sequences</taxon>
        <taxon>metagenomes</taxon>
        <taxon>ecological metagenomes</taxon>
    </lineage>
</organism>
<feature type="transmembrane region" description="Helical" evidence="1">
    <location>
        <begin position="57"/>
        <end position="76"/>
    </location>
</feature>
<dbReference type="EMBL" id="BARW01036866">
    <property type="protein sequence ID" value="GAJ21130.1"/>
    <property type="molecule type" value="Genomic_DNA"/>
</dbReference>
<feature type="transmembrane region" description="Helical" evidence="1">
    <location>
        <begin position="26"/>
        <end position="50"/>
    </location>
</feature>
<reference evidence="2" key="1">
    <citation type="journal article" date="2014" name="Front. Microbiol.">
        <title>High frequency of phylogenetically diverse reductive dehalogenase-homologous genes in deep subseafloor sedimentary metagenomes.</title>
        <authorList>
            <person name="Kawai M."/>
            <person name="Futagami T."/>
            <person name="Toyoda A."/>
            <person name="Takaki Y."/>
            <person name="Nishi S."/>
            <person name="Hori S."/>
            <person name="Arai W."/>
            <person name="Tsubouchi T."/>
            <person name="Morono Y."/>
            <person name="Uchiyama I."/>
            <person name="Ito T."/>
            <person name="Fujiyama A."/>
            <person name="Inagaki F."/>
            <person name="Takami H."/>
        </authorList>
    </citation>
    <scope>NUCLEOTIDE SEQUENCE</scope>
    <source>
        <strain evidence="2">Expedition CK06-06</strain>
    </source>
</reference>
<keyword evidence="1" id="KW-1133">Transmembrane helix</keyword>
<feature type="non-terminal residue" evidence="2">
    <location>
        <position position="100"/>
    </location>
</feature>
<keyword evidence="1" id="KW-0472">Membrane</keyword>
<comment type="caution">
    <text evidence="2">The sequence shown here is derived from an EMBL/GenBank/DDBJ whole genome shotgun (WGS) entry which is preliminary data.</text>
</comment>